<sequence>MGHIVRYVLDSRPAAVRRADTKPAVEVTQCSQCNYGDNYYGDQICLSRPAR</sequence>
<keyword evidence="2" id="KW-1185">Reference proteome</keyword>
<dbReference type="EMBL" id="FNVQ01000008">
    <property type="protein sequence ID" value="SEG87386.1"/>
    <property type="molecule type" value="Genomic_DNA"/>
</dbReference>
<proteinExistence type="predicted"/>
<gene>
    <name evidence="1" type="ORF">SAMN05444390_10875</name>
</gene>
<evidence type="ECO:0000313" key="2">
    <source>
        <dbReference type="Proteomes" id="UP000236745"/>
    </source>
</evidence>
<reference evidence="1 2" key="1">
    <citation type="submission" date="2016-10" db="EMBL/GenBank/DDBJ databases">
        <authorList>
            <person name="de Groot N.N."/>
        </authorList>
    </citation>
    <scope>NUCLEOTIDE SEQUENCE [LARGE SCALE GENOMIC DNA]</scope>
    <source>
        <strain evidence="1 2">DSM 22012</strain>
    </source>
</reference>
<organism evidence="1 2">
    <name type="scientific">Marinobacterium lutimaris</name>
    <dbReference type="NCBI Taxonomy" id="568106"/>
    <lineage>
        <taxon>Bacteria</taxon>
        <taxon>Pseudomonadati</taxon>
        <taxon>Pseudomonadota</taxon>
        <taxon>Gammaproteobacteria</taxon>
        <taxon>Oceanospirillales</taxon>
        <taxon>Oceanospirillaceae</taxon>
        <taxon>Marinobacterium</taxon>
    </lineage>
</organism>
<accession>A0A1H6DRR5</accession>
<dbReference type="RefSeq" id="WP_160115585.1">
    <property type="nucleotide sequence ID" value="NZ_FNVQ01000008.1"/>
</dbReference>
<protein>
    <submittedName>
        <fullName evidence="1">Uncharacterized protein</fullName>
    </submittedName>
</protein>
<name>A0A1H6DRR5_9GAMM</name>
<dbReference type="Proteomes" id="UP000236745">
    <property type="component" value="Unassembled WGS sequence"/>
</dbReference>
<evidence type="ECO:0000313" key="1">
    <source>
        <dbReference type="EMBL" id="SEG87386.1"/>
    </source>
</evidence>
<dbReference type="OrthoDB" id="135262at135619"/>
<dbReference type="AlphaFoldDB" id="A0A1H6DRR5"/>